<keyword evidence="3" id="KW-1185">Reference proteome</keyword>
<evidence type="ECO:0000313" key="2">
    <source>
        <dbReference type="EMBL" id="QJR35189.1"/>
    </source>
</evidence>
<evidence type="ECO:0000256" key="1">
    <source>
        <dbReference type="SAM" id="SignalP"/>
    </source>
</evidence>
<dbReference type="Proteomes" id="UP000500938">
    <property type="component" value="Chromosome"/>
</dbReference>
<reference evidence="2 3" key="1">
    <citation type="submission" date="2020-05" db="EMBL/GenBank/DDBJ databases">
        <title>Complete genome sequence of Gemmatimonas greenlandica TET16.</title>
        <authorList>
            <person name="Zeng Y."/>
        </authorList>
    </citation>
    <scope>NUCLEOTIDE SEQUENCE [LARGE SCALE GENOMIC DNA]</scope>
    <source>
        <strain evidence="2 3">TET16</strain>
    </source>
</reference>
<dbReference type="SUPFAM" id="SSF48452">
    <property type="entry name" value="TPR-like"/>
    <property type="match status" value="1"/>
</dbReference>
<name>A0A6M4IN37_9BACT</name>
<dbReference type="InterPro" id="IPR011990">
    <property type="entry name" value="TPR-like_helical_dom_sf"/>
</dbReference>
<dbReference type="Gene3D" id="1.25.40.390">
    <property type="match status" value="1"/>
</dbReference>
<sequence>MHSTLQSRARALAMSILAAGALASIGCNPSEFLSIEDPDIINPTNVSSAAGANAARVGAIARLNVATAGGESLLLLGGLFADEWNNGDSFIARQEIDQRVITPQNNFLTDANRAMHRARLSAEQSIELLKQYSPTAPGWQLAEMYFIQSYIEDQAAEHYCSGVVFSTVVDGTESYGTPLTTAAAFTRALAHADSGLALVTGTTVDDVRVRSALQVIKGRILLGLNRPADAATAVTGVATSFQYLTYHALTTTSNQFWNFNNLAGRYSVSTSEGGNGMNYALANDPRVPVCAGNDVVCRTIGVTKASRDDLSTPYYVQRLWPARESSVAIVSGQEARLIEAEAQLRAGNTGGSLTTLNALRATFTGLTPLTDAGTEATRVDQLFRERAFTLFGRGTRTGDMRRLIRQYARTAATVFPTGAWHKGGNYGTDVTLPLPLAETNNPNAGAGVCIDRNP</sequence>
<keyword evidence="1" id="KW-0732">Signal</keyword>
<dbReference type="EMBL" id="CP053085">
    <property type="protein sequence ID" value="QJR35189.1"/>
    <property type="molecule type" value="Genomic_DNA"/>
</dbReference>
<feature type="signal peptide" evidence="1">
    <location>
        <begin position="1"/>
        <end position="23"/>
    </location>
</feature>
<dbReference type="KEGG" id="ggr:HKW67_06560"/>
<evidence type="ECO:0000313" key="3">
    <source>
        <dbReference type="Proteomes" id="UP000500938"/>
    </source>
</evidence>
<protein>
    <submittedName>
        <fullName evidence="2">Uncharacterized protein</fullName>
    </submittedName>
</protein>
<feature type="chain" id="PRO_5027009113" evidence="1">
    <location>
        <begin position="24"/>
        <end position="454"/>
    </location>
</feature>
<dbReference type="RefSeq" id="WP_171224618.1">
    <property type="nucleotide sequence ID" value="NZ_CP053085.1"/>
</dbReference>
<proteinExistence type="predicted"/>
<accession>A0A6M4IN37</accession>
<gene>
    <name evidence="2" type="ORF">HKW67_06560</name>
</gene>
<organism evidence="2 3">
    <name type="scientific">Gemmatimonas groenlandica</name>
    <dbReference type="NCBI Taxonomy" id="2732249"/>
    <lineage>
        <taxon>Bacteria</taxon>
        <taxon>Pseudomonadati</taxon>
        <taxon>Gemmatimonadota</taxon>
        <taxon>Gemmatimonadia</taxon>
        <taxon>Gemmatimonadales</taxon>
        <taxon>Gemmatimonadaceae</taxon>
        <taxon>Gemmatimonas</taxon>
    </lineage>
</organism>
<dbReference type="AlphaFoldDB" id="A0A6M4IN37"/>